<gene>
    <name evidence="1" type="ORF">LTRI10_LOCUS51431</name>
</gene>
<protein>
    <submittedName>
        <fullName evidence="1">Uncharacterized protein</fullName>
    </submittedName>
</protein>
<proteinExistence type="predicted"/>
<keyword evidence="2" id="KW-1185">Reference proteome</keyword>
<organism evidence="1 2">
    <name type="scientific">Linum trigynum</name>
    <dbReference type="NCBI Taxonomy" id="586398"/>
    <lineage>
        <taxon>Eukaryota</taxon>
        <taxon>Viridiplantae</taxon>
        <taxon>Streptophyta</taxon>
        <taxon>Embryophyta</taxon>
        <taxon>Tracheophyta</taxon>
        <taxon>Spermatophyta</taxon>
        <taxon>Magnoliopsida</taxon>
        <taxon>eudicotyledons</taxon>
        <taxon>Gunneridae</taxon>
        <taxon>Pentapetalae</taxon>
        <taxon>rosids</taxon>
        <taxon>fabids</taxon>
        <taxon>Malpighiales</taxon>
        <taxon>Linaceae</taxon>
        <taxon>Linum</taxon>
    </lineage>
</organism>
<dbReference type="Proteomes" id="UP001497516">
    <property type="component" value="Chromosome 9"/>
</dbReference>
<accession>A0AAV2GPD6</accession>
<dbReference type="AlphaFoldDB" id="A0AAV2GPD6"/>
<name>A0AAV2GPD6_9ROSI</name>
<evidence type="ECO:0000313" key="1">
    <source>
        <dbReference type="EMBL" id="CAL1412117.1"/>
    </source>
</evidence>
<evidence type="ECO:0000313" key="2">
    <source>
        <dbReference type="Proteomes" id="UP001497516"/>
    </source>
</evidence>
<dbReference type="EMBL" id="OZ034822">
    <property type="protein sequence ID" value="CAL1412117.1"/>
    <property type="molecule type" value="Genomic_DNA"/>
</dbReference>
<sequence>MAIDDVDKREDEIELELGLSLGGNCNTRLQKFISVQKEAHERKSIPESADLGFGVQACTRFGELSGFMGANSEQDMDPKMKREIHAMRRQEAKKKRGEKQLKMALSKGEAHRSYRMFLSGECCLFEWSISPRSGGA</sequence>
<reference evidence="1 2" key="1">
    <citation type="submission" date="2024-04" db="EMBL/GenBank/DDBJ databases">
        <authorList>
            <person name="Fracassetti M."/>
        </authorList>
    </citation>
    <scope>NUCLEOTIDE SEQUENCE [LARGE SCALE GENOMIC DNA]</scope>
</reference>